<dbReference type="OrthoDB" id="9807778at2"/>
<evidence type="ECO:0000256" key="8">
    <source>
        <dbReference type="SAM" id="Phobius"/>
    </source>
</evidence>
<proteinExistence type="predicted"/>
<accession>A0A5B9PAV8</accession>
<evidence type="ECO:0000256" key="5">
    <source>
        <dbReference type="ARBA" id="ARBA00022989"/>
    </source>
</evidence>
<evidence type="ECO:0000256" key="6">
    <source>
        <dbReference type="ARBA" id="ARBA00023136"/>
    </source>
</evidence>
<reference evidence="10 11" key="1">
    <citation type="submission" date="2019-08" db="EMBL/GenBank/DDBJ databases">
        <title>Deep-cultivation of Planctomycetes and their phenomic and genomic characterization uncovers novel biology.</title>
        <authorList>
            <person name="Wiegand S."/>
            <person name="Jogler M."/>
            <person name="Boedeker C."/>
            <person name="Pinto D."/>
            <person name="Vollmers J."/>
            <person name="Rivas-Marin E."/>
            <person name="Kohn T."/>
            <person name="Peeters S.H."/>
            <person name="Heuer A."/>
            <person name="Rast P."/>
            <person name="Oberbeckmann S."/>
            <person name="Bunk B."/>
            <person name="Jeske O."/>
            <person name="Meyerdierks A."/>
            <person name="Storesund J.E."/>
            <person name="Kallscheuer N."/>
            <person name="Luecker S."/>
            <person name="Lage O.M."/>
            <person name="Pohl T."/>
            <person name="Merkel B.J."/>
            <person name="Hornburger P."/>
            <person name="Mueller R.-W."/>
            <person name="Bruemmer F."/>
            <person name="Labrenz M."/>
            <person name="Spormann A.M."/>
            <person name="Op den Camp H."/>
            <person name="Overmann J."/>
            <person name="Amann R."/>
            <person name="Jetten M.S.M."/>
            <person name="Mascher T."/>
            <person name="Medema M.H."/>
            <person name="Devos D.P."/>
            <person name="Kaster A.-K."/>
            <person name="Ovreas L."/>
            <person name="Rohde M."/>
            <person name="Galperin M.Y."/>
            <person name="Jogler C."/>
        </authorList>
    </citation>
    <scope>NUCLEOTIDE SEQUENCE [LARGE SCALE GENOMIC DNA]</scope>
    <source>
        <strain evidence="10 11">FC18</strain>
    </source>
</reference>
<dbReference type="GO" id="GO:0005886">
    <property type="term" value="C:plasma membrane"/>
    <property type="evidence" value="ECO:0007669"/>
    <property type="project" value="TreeGrafter"/>
</dbReference>
<keyword evidence="11" id="KW-1185">Reference proteome</keyword>
<feature type="coiled-coil region" evidence="7">
    <location>
        <begin position="319"/>
        <end position="353"/>
    </location>
</feature>
<evidence type="ECO:0000256" key="2">
    <source>
        <dbReference type="ARBA" id="ARBA00022676"/>
    </source>
</evidence>
<feature type="transmembrane region" description="Helical" evidence="8">
    <location>
        <begin position="268"/>
        <end position="294"/>
    </location>
</feature>
<keyword evidence="5 8" id="KW-1133">Transmembrane helix</keyword>
<organism evidence="10 11">
    <name type="scientific">Mariniblastus fucicola</name>
    <dbReference type="NCBI Taxonomy" id="980251"/>
    <lineage>
        <taxon>Bacteria</taxon>
        <taxon>Pseudomonadati</taxon>
        <taxon>Planctomycetota</taxon>
        <taxon>Planctomycetia</taxon>
        <taxon>Pirellulales</taxon>
        <taxon>Pirellulaceae</taxon>
        <taxon>Mariniblastus</taxon>
    </lineage>
</organism>
<protein>
    <recommendedName>
        <fullName evidence="9">Glycosyltransferase 2-like domain-containing protein</fullName>
    </recommendedName>
</protein>
<dbReference type="InterPro" id="IPR029044">
    <property type="entry name" value="Nucleotide-diphossugar_trans"/>
</dbReference>
<dbReference type="AlphaFoldDB" id="A0A5B9PAV8"/>
<keyword evidence="7" id="KW-0175">Coiled coil</keyword>
<evidence type="ECO:0000256" key="7">
    <source>
        <dbReference type="SAM" id="Coils"/>
    </source>
</evidence>
<dbReference type="RefSeq" id="WP_075082087.1">
    <property type="nucleotide sequence ID" value="NZ_CP042912.1"/>
</dbReference>
<dbReference type="Pfam" id="PF00535">
    <property type="entry name" value="Glycos_transf_2"/>
    <property type="match status" value="1"/>
</dbReference>
<evidence type="ECO:0000256" key="4">
    <source>
        <dbReference type="ARBA" id="ARBA00022692"/>
    </source>
</evidence>
<keyword evidence="2" id="KW-0328">Glycosyltransferase</keyword>
<dbReference type="EMBL" id="CP042912">
    <property type="protein sequence ID" value="QEG23424.1"/>
    <property type="molecule type" value="Genomic_DNA"/>
</dbReference>
<dbReference type="STRING" id="980251.GCA_001642875_02751"/>
<evidence type="ECO:0000256" key="3">
    <source>
        <dbReference type="ARBA" id="ARBA00022679"/>
    </source>
</evidence>
<gene>
    <name evidence="10" type="ORF">MFFC18_33230</name>
</gene>
<dbReference type="SUPFAM" id="SSF53448">
    <property type="entry name" value="Nucleotide-diphospho-sugar transferases"/>
    <property type="match status" value="1"/>
</dbReference>
<dbReference type="Proteomes" id="UP000322214">
    <property type="component" value="Chromosome"/>
</dbReference>
<dbReference type="PANTHER" id="PTHR48090">
    <property type="entry name" value="UNDECAPRENYL-PHOSPHATE 4-DEOXY-4-FORMAMIDO-L-ARABINOSE TRANSFERASE-RELATED"/>
    <property type="match status" value="1"/>
</dbReference>
<feature type="transmembrane region" description="Helical" evidence="8">
    <location>
        <begin position="234"/>
        <end position="256"/>
    </location>
</feature>
<dbReference type="PANTHER" id="PTHR48090:SF1">
    <property type="entry name" value="PROPHAGE BACTOPRENOL GLUCOSYL TRANSFERASE HOMOLOG"/>
    <property type="match status" value="1"/>
</dbReference>
<dbReference type="Gene3D" id="3.90.550.10">
    <property type="entry name" value="Spore Coat Polysaccharide Biosynthesis Protein SpsA, Chain A"/>
    <property type="match status" value="1"/>
</dbReference>
<keyword evidence="4 8" id="KW-0812">Transmembrane</keyword>
<dbReference type="InterPro" id="IPR001173">
    <property type="entry name" value="Glyco_trans_2-like"/>
</dbReference>
<dbReference type="InterPro" id="IPR050256">
    <property type="entry name" value="Glycosyltransferase_2"/>
</dbReference>
<evidence type="ECO:0000256" key="1">
    <source>
        <dbReference type="ARBA" id="ARBA00004141"/>
    </source>
</evidence>
<evidence type="ECO:0000313" key="10">
    <source>
        <dbReference type="EMBL" id="QEG23424.1"/>
    </source>
</evidence>
<feature type="domain" description="Glycosyltransferase 2-like" evidence="9">
    <location>
        <begin position="12"/>
        <end position="140"/>
    </location>
</feature>
<sequence>MSRPSIKDSTISVVMPLLNEVAVIREVVQQVTETLELKGVQWRVVLVNDGSTDGSDVVLDEMAAADNRVTVLHLSRNFGHQAAVHAGLSHCTGDAVILMDSDAQDDPTALSDMVDRWQEGYDVVYAVRFGRKENILKRFAFSSFHRLMEAMASVDVPRDAGNFGLMDARVVKQVVALGETDRYFPGLRSWVGFRQCALPVERLKRHDDTPRVSFKGLVSLAKTAMFSFSRVPLLAFYGLAALSAAIGCICIGWALWHKLVTGEAIPGWASITSVSAFFGAINALGIAILGEYVARIYDQVRNRPAYVVNETRNLSRGELVSTEAQEGQLLAELEALRREVGQLRTTKKNQLSEVK</sequence>
<dbReference type="KEGG" id="mff:MFFC18_33230"/>
<keyword evidence="3" id="KW-0808">Transferase</keyword>
<dbReference type="GO" id="GO:0016757">
    <property type="term" value="F:glycosyltransferase activity"/>
    <property type="evidence" value="ECO:0007669"/>
    <property type="project" value="UniProtKB-KW"/>
</dbReference>
<keyword evidence="6 8" id="KW-0472">Membrane</keyword>
<evidence type="ECO:0000259" key="9">
    <source>
        <dbReference type="Pfam" id="PF00535"/>
    </source>
</evidence>
<dbReference type="CDD" id="cd04187">
    <property type="entry name" value="DPM1_like_bac"/>
    <property type="match status" value="1"/>
</dbReference>
<evidence type="ECO:0000313" key="11">
    <source>
        <dbReference type="Proteomes" id="UP000322214"/>
    </source>
</evidence>
<comment type="subcellular location">
    <subcellularLocation>
        <location evidence="1">Membrane</location>
        <topology evidence="1">Multi-pass membrane protein</topology>
    </subcellularLocation>
</comment>
<name>A0A5B9PAV8_9BACT</name>